<keyword evidence="3 10" id="KW-0813">Transport</keyword>
<dbReference type="PIRSF" id="PIRSF006291">
    <property type="entry name" value="GspM"/>
    <property type="match status" value="1"/>
</dbReference>
<evidence type="ECO:0000313" key="14">
    <source>
        <dbReference type="Proteomes" id="UP000196125"/>
    </source>
</evidence>
<evidence type="ECO:0000256" key="7">
    <source>
        <dbReference type="ARBA" id="ARBA00022927"/>
    </source>
</evidence>
<evidence type="ECO:0000256" key="2">
    <source>
        <dbReference type="ARBA" id="ARBA00010637"/>
    </source>
</evidence>
<evidence type="ECO:0000313" key="15">
    <source>
        <dbReference type="Proteomes" id="UP001283366"/>
    </source>
</evidence>
<evidence type="ECO:0000256" key="8">
    <source>
        <dbReference type="ARBA" id="ARBA00022989"/>
    </source>
</evidence>
<dbReference type="OrthoDB" id="6624834at2"/>
<evidence type="ECO:0000256" key="10">
    <source>
        <dbReference type="PIRNR" id="PIRNR006291"/>
    </source>
</evidence>
<reference evidence="13 14" key="1">
    <citation type="submission" date="2017-05" db="EMBL/GenBank/DDBJ databases">
        <authorList>
            <person name="Song R."/>
            <person name="Chenine A.L."/>
            <person name="Ruprecht R.M."/>
        </authorList>
    </citation>
    <scope>NUCLEOTIDE SEQUENCE [LARGE SCALE GENOMIC DNA]</scope>
    <source>
        <strain evidence="13 14">CECT 7927</strain>
    </source>
</reference>
<evidence type="ECO:0000313" key="13">
    <source>
        <dbReference type="EMBL" id="SMS02801.1"/>
    </source>
</evidence>
<organism evidence="13 14">
    <name type="scientific">Vibrio mangrovi</name>
    <dbReference type="NCBI Taxonomy" id="474394"/>
    <lineage>
        <taxon>Bacteria</taxon>
        <taxon>Pseudomonadati</taxon>
        <taxon>Pseudomonadota</taxon>
        <taxon>Gammaproteobacteria</taxon>
        <taxon>Vibrionales</taxon>
        <taxon>Vibrionaceae</taxon>
        <taxon>Vibrio</taxon>
    </lineage>
</organism>
<keyword evidence="8 11" id="KW-1133">Transmembrane helix</keyword>
<dbReference type="EMBL" id="JAWRCO010000001">
    <property type="protein sequence ID" value="MDW6002642.1"/>
    <property type="molecule type" value="Genomic_DNA"/>
</dbReference>
<evidence type="ECO:0000256" key="9">
    <source>
        <dbReference type="ARBA" id="ARBA00023136"/>
    </source>
</evidence>
<dbReference type="GO" id="GO:0005886">
    <property type="term" value="C:plasma membrane"/>
    <property type="evidence" value="ECO:0007669"/>
    <property type="project" value="UniProtKB-SubCell"/>
</dbReference>
<feature type="transmembrane region" description="Helical" evidence="11">
    <location>
        <begin position="21"/>
        <end position="39"/>
    </location>
</feature>
<keyword evidence="9 10" id="KW-0472">Membrane</keyword>
<protein>
    <recommendedName>
        <fullName evidence="10">Type II secretion system protein M</fullName>
        <shortName evidence="10">T2SS protein M</shortName>
    </recommendedName>
    <alternativeName>
        <fullName evidence="10">General secretion pathway protein M</fullName>
    </alternativeName>
</protein>
<name>A0A1Y6J0N5_9VIBR</name>
<evidence type="ECO:0000313" key="12">
    <source>
        <dbReference type="EMBL" id="MDW6002642.1"/>
    </source>
</evidence>
<gene>
    <name evidence="13" type="primary">epsM</name>
    <name evidence="12" type="ORF">SBX37_07205</name>
    <name evidence="13" type="ORF">VIM7927_04143</name>
</gene>
<dbReference type="SUPFAM" id="SSF103054">
    <property type="entry name" value="General secretion pathway protein M, EpsM"/>
    <property type="match status" value="1"/>
</dbReference>
<dbReference type="InterPro" id="IPR007690">
    <property type="entry name" value="T2SS_GspM"/>
</dbReference>
<comment type="function">
    <text evidence="10">Inner membrane component of the type II secretion system required for the energy-dependent secretion of extracellular factors such as proteases and toxins from the periplasm.</text>
</comment>
<dbReference type="GO" id="GO:0015628">
    <property type="term" value="P:protein secretion by the type II secretion system"/>
    <property type="evidence" value="ECO:0007669"/>
    <property type="project" value="InterPro"/>
</dbReference>
<accession>A0A1Y6J0N5</accession>
<dbReference type="Gene3D" id="3.30.1360.100">
    <property type="entry name" value="General secretion pathway protein M, EpsM"/>
    <property type="match status" value="1"/>
</dbReference>
<evidence type="ECO:0000256" key="5">
    <source>
        <dbReference type="ARBA" id="ARBA00022519"/>
    </source>
</evidence>
<dbReference type="Proteomes" id="UP000196125">
    <property type="component" value="Unassembled WGS sequence"/>
</dbReference>
<keyword evidence="4 10" id="KW-1003">Cell membrane</keyword>
<proteinExistence type="inferred from homology"/>
<evidence type="ECO:0000256" key="1">
    <source>
        <dbReference type="ARBA" id="ARBA00004377"/>
    </source>
</evidence>
<sequence length="163" mass="18787">MNLWVNRCYSWWKTLSSREQRLLLATVSLSVLALLYGGIVRPMQEQSLLAENRLTSEQNLLAWVTEQADLLIQLRGRGDTTVSEEPLNQAVAGSTSKFGIQLIRMQPKSSGLQIWIEPVSFNQFIDWLAFLRRQYGIRVMVMDIDRAEKNGMIEVKRLEFIRG</sequence>
<evidence type="ECO:0000256" key="6">
    <source>
        <dbReference type="ARBA" id="ARBA00022692"/>
    </source>
</evidence>
<keyword evidence="15" id="KW-1185">Reference proteome</keyword>
<reference evidence="12 15" key="2">
    <citation type="submission" date="2023-11" db="EMBL/GenBank/DDBJ databases">
        <title>Plant-associative lifestyle of Vibrio porteresiae and its evolutionary dynamics.</title>
        <authorList>
            <person name="Rameshkumar N."/>
            <person name="Kirti K."/>
        </authorList>
    </citation>
    <scope>NUCLEOTIDE SEQUENCE [LARGE SCALE GENOMIC DNA]</scope>
    <source>
        <strain evidence="12 15">MSSRF38</strain>
    </source>
</reference>
<comment type="subcellular location">
    <subcellularLocation>
        <location evidence="1">Cell inner membrane</location>
        <topology evidence="1">Single-pass membrane protein</topology>
    </subcellularLocation>
</comment>
<keyword evidence="5 10" id="KW-0997">Cell inner membrane</keyword>
<dbReference type="GO" id="GO:0015627">
    <property type="term" value="C:type II protein secretion system complex"/>
    <property type="evidence" value="ECO:0007669"/>
    <property type="project" value="InterPro"/>
</dbReference>
<dbReference type="RefSeq" id="WP_143693312.1">
    <property type="nucleotide sequence ID" value="NZ_AP024883.1"/>
</dbReference>
<dbReference type="EMBL" id="FXXI01000013">
    <property type="protein sequence ID" value="SMS02801.1"/>
    <property type="molecule type" value="Genomic_DNA"/>
</dbReference>
<keyword evidence="6 11" id="KW-0812">Transmembrane</keyword>
<evidence type="ECO:0000256" key="3">
    <source>
        <dbReference type="ARBA" id="ARBA00022448"/>
    </source>
</evidence>
<evidence type="ECO:0000256" key="11">
    <source>
        <dbReference type="SAM" id="Phobius"/>
    </source>
</evidence>
<dbReference type="InterPro" id="IPR023229">
    <property type="entry name" value="T2SS_M_periplasmic_sf"/>
</dbReference>
<evidence type="ECO:0000256" key="4">
    <source>
        <dbReference type="ARBA" id="ARBA00022475"/>
    </source>
</evidence>
<dbReference type="Pfam" id="PF04612">
    <property type="entry name" value="T2SSM"/>
    <property type="match status" value="1"/>
</dbReference>
<dbReference type="Proteomes" id="UP001283366">
    <property type="component" value="Unassembled WGS sequence"/>
</dbReference>
<comment type="similarity">
    <text evidence="2 10">Belongs to the GSP M family.</text>
</comment>
<dbReference type="AlphaFoldDB" id="A0A1Y6J0N5"/>
<keyword evidence="7 10" id="KW-0653">Protein transport</keyword>